<dbReference type="PANTHER" id="PTHR13495">
    <property type="entry name" value="NEFA-INTERACTING NUCLEAR PROTEIN NIP30"/>
    <property type="match status" value="1"/>
</dbReference>
<keyword evidence="2" id="KW-0539">Nucleus</keyword>
<protein>
    <recommendedName>
        <fullName evidence="4">FAM192A/Fyv6 N-terminal domain-containing protein</fullName>
    </recommendedName>
</protein>
<evidence type="ECO:0000259" key="4">
    <source>
        <dbReference type="Pfam" id="PF10187"/>
    </source>
</evidence>
<sequence>MSFNIKNSFVSRAIVEDNKQVDAEENKESDEVVIQEQYDPRTLFERLQEQKTLKEEKFAEESRLSNQIKRVDEEEAEFFRILSDEKEKLEYERKIKEQLELEEYRLAVEARAAPVGPAVTTANAVASSSKQKPVIKSNKLSKQSIKGALFVKKKKRESDSEEEEEEEEPVKPTAKKQKTSLSLLADYGDINSDSDSDA</sequence>
<dbReference type="EMBL" id="JAEPRE010000025">
    <property type="protein sequence ID" value="KAG2235870.1"/>
    <property type="molecule type" value="Genomic_DNA"/>
</dbReference>
<dbReference type="AlphaFoldDB" id="A0A8H7ST59"/>
<evidence type="ECO:0000313" key="6">
    <source>
        <dbReference type="Proteomes" id="UP000613177"/>
    </source>
</evidence>
<proteinExistence type="predicted"/>
<feature type="region of interest" description="Disordered" evidence="3">
    <location>
        <begin position="113"/>
        <end position="198"/>
    </location>
</feature>
<dbReference type="PANTHER" id="PTHR13495:SF0">
    <property type="entry name" value="PSME3-INTERACTING PROTEIN"/>
    <property type="match status" value="1"/>
</dbReference>
<dbReference type="GO" id="GO:0005634">
    <property type="term" value="C:nucleus"/>
    <property type="evidence" value="ECO:0007669"/>
    <property type="project" value="UniProtKB-SubCell"/>
</dbReference>
<feature type="compositionally biased region" description="Acidic residues" evidence="3">
    <location>
        <begin position="159"/>
        <end position="168"/>
    </location>
</feature>
<evidence type="ECO:0000256" key="1">
    <source>
        <dbReference type="ARBA" id="ARBA00004123"/>
    </source>
</evidence>
<dbReference type="InterPro" id="IPR039845">
    <property type="entry name" value="FAM192A"/>
</dbReference>
<dbReference type="Pfam" id="PF10187">
    <property type="entry name" value="FAM192A_Fyv6_N"/>
    <property type="match status" value="1"/>
</dbReference>
<keyword evidence="6" id="KW-1185">Reference proteome</keyword>
<feature type="domain" description="FAM192A/Fyv6 N-terminal" evidence="4">
    <location>
        <begin position="10"/>
        <end position="105"/>
    </location>
</feature>
<comment type="caution">
    <text evidence="5">The sequence shown here is derived from an EMBL/GenBank/DDBJ whole genome shotgun (WGS) entry which is preliminary data.</text>
</comment>
<gene>
    <name evidence="5" type="ORF">INT48_008173</name>
</gene>
<reference evidence="5" key="1">
    <citation type="submission" date="2021-01" db="EMBL/GenBank/DDBJ databases">
        <title>Metabolic potential, ecology and presence of endohyphal bacteria is reflected in genomic diversity of Mucoromycotina.</title>
        <authorList>
            <person name="Muszewska A."/>
            <person name="Okrasinska A."/>
            <person name="Steczkiewicz K."/>
            <person name="Drgas O."/>
            <person name="Orlowska M."/>
            <person name="Perlinska-Lenart U."/>
            <person name="Aleksandrzak-Piekarczyk T."/>
            <person name="Szatraj K."/>
            <person name="Zielenkiewicz U."/>
            <person name="Pilsyk S."/>
            <person name="Malc E."/>
            <person name="Mieczkowski P."/>
            <person name="Kruszewska J.S."/>
            <person name="Biernat P."/>
            <person name="Pawlowska J."/>
        </authorList>
    </citation>
    <scope>NUCLEOTIDE SEQUENCE</scope>
    <source>
        <strain evidence="5">WA0000018081</strain>
    </source>
</reference>
<comment type="subcellular location">
    <subcellularLocation>
        <location evidence="1">Nucleus</location>
    </subcellularLocation>
</comment>
<name>A0A8H7ST59_9FUNG</name>
<feature type="compositionally biased region" description="Low complexity" evidence="3">
    <location>
        <begin position="118"/>
        <end position="129"/>
    </location>
</feature>
<evidence type="ECO:0000256" key="3">
    <source>
        <dbReference type="SAM" id="MobiDB-lite"/>
    </source>
</evidence>
<evidence type="ECO:0000256" key="2">
    <source>
        <dbReference type="ARBA" id="ARBA00023242"/>
    </source>
</evidence>
<accession>A0A8H7ST59</accession>
<organism evidence="5 6">
    <name type="scientific">Thamnidium elegans</name>
    <dbReference type="NCBI Taxonomy" id="101142"/>
    <lineage>
        <taxon>Eukaryota</taxon>
        <taxon>Fungi</taxon>
        <taxon>Fungi incertae sedis</taxon>
        <taxon>Mucoromycota</taxon>
        <taxon>Mucoromycotina</taxon>
        <taxon>Mucoromycetes</taxon>
        <taxon>Mucorales</taxon>
        <taxon>Mucorineae</taxon>
        <taxon>Mucoraceae</taxon>
        <taxon>Thamnidium</taxon>
    </lineage>
</organism>
<dbReference type="InterPro" id="IPR019331">
    <property type="entry name" value="FAM192A/Fyv6_N"/>
</dbReference>
<evidence type="ECO:0000313" key="5">
    <source>
        <dbReference type="EMBL" id="KAG2235870.1"/>
    </source>
</evidence>
<dbReference type="Proteomes" id="UP000613177">
    <property type="component" value="Unassembled WGS sequence"/>
</dbReference>